<dbReference type="EMBL" id="JAWDGP010003110">
    <property type="protein sequence ID" value="KAK3777200.1"/>
    <property type="molecule type" value="Genomic_DNA"/>
</dbReference>
<comment type="caution">
    <text evidence="1">The sequence shown here is derived from an EMBL/GenBank/DDBJ whole genome shotgun (WGS) entry which is preliminary data.</text>
</comment>
<sequence length="48" mass="5939">EMTTEVTHGIVYYRSDTDRSETWYGLHWKTMTTDNHRSETWYDLQQLR</sequence>
<proteinExistence type="predicted"/>
<evidence type="ECO:0000313" key="2">
    <source>
        <dbReference type="Proteomes" id="UP001283361"/>
    </source>
</evidence>
<accession>A0AAE0ZX60</accession>
<evidence type="ECO:0000313" key="1">
    <source>
        <dbReference type="EMBL" id="KAK3777200.1"/>
    </source>
</evidence>
<reference evidence="1" key="1">
    <citation type="journal article" date="2023" name="G3 (Bethesda)">
        <title>A reference genome for the long-term kleptoplast-retaining sea slug Elysia crispata morphotype clarki.</title>
        <authorList>
            <person name="Eastman K.E."/>
            <person name="Pendleton A.L."/>
            <person name="Shaikh M.A."/>
            <person name="Suttiyut T."/>
            <person name="Ogas R."/>
            <person name="Tomko P."/>
            <person name="Gavelis G."/>
            <person name="Widhalm J.R."/>
            <person name="Wisecaver J.H."/>
        </authorList>
    </citation>
    <scope>NUCLEOTIDE SEQUENCE</scope>
    <source>
        <strain evidence="1">ECLA1</strain>
    </source>
</reference>
<gene>
    <name evidence="1" type="ORF">RRG08_018767</name>
</gene>
<organism evidence="1 2">
    <name type="scientific">Elysia crispata</name>
    <name type="common">lettuce slug</name>
    <dbReference type="NCBI Taxonomy" id="231223"/>
    <lineage>
        <taxon>Eukaryota</taxon>
        <taxon>Metazoa</taxon>
        <taxon>Spiralia</taxon>
        <taxon>Lophotrochozoa</taxon>
        <taxon>Mollusca</taxon>
        <taxon>Gastropoda</taxon>
        <taxon>Heterobranchia</taxon>
        <taxon>Euthyneura</taxon>
        <taxon>Panpulmonata</taxon>
        <taxon>Sacoglossa</taxon>
        <taxon>Placobranchoidea</taxon>
        <taxon>Plakobranchidae</taxon>
        <taxon>Elysia</taxon>
    </lineage>
</organism>
<dbReference type="AlphaFoldDB" id="A0AAE0ZX60"/>
<keyword evidence="2" id="KW-1185">Reference proteome</keyword>
<feature type="non-terminal residue" evidence="1">
    <location>
        <position position="1"/>
    </location>
</feature>
<name>A0AAE0ZX60_9GAST</name>
<protein>
    <submittedName>
        <fullName evidence="1">Uncharacterized protein</fullName>
    </submittedName>
</protein>
<dbReference type="Proteomes" id="UP001283361">
    <property type="component" value="Unassembled WGS sequence"/>
</dbReference>